<dbReference type="InterPro" id="IPR050121">
    <property type="entry name" value="Cytochrome_P450_monoxygenase"/>
</dbReference>
<comment type="caution">
    <text evidence="7">The sequence shown here is derived from an EMBL/GenBank/DDBJ whole genome shotgun (WGS) entry which is preliminary data.</text>
</comment>
<dbReference type="PANTHER" id="PTHR24305:SF172">
    <property type="entry name" value="P450, PUTATIVE (EUROFUNG)-RELATED"/>
    <property type="match status" value="1"/>
</dbReference>
<comment type="cofactor">
    <cofactor evidence="1 5">
        <name>heme</name>
        <dbReference type="ChEBI" id="CHEBI:30413"/>
    </cofactor>
</comment>
<dbReference type="InterPro" id="IPR002401">
    <property type="entry name" value="Cyt_P450_E_grp-I"/>
</dbReference>
<dbReference type="PANTHER" id="PTHR24305">
    <property type="entry name" value="CYTOCHROME P450"/>
    <property type="match status" value="1"/>
</dbReference>
<keyword evidence="6" id="KW-0503">Monooxygenase</keyword>
<reference evidence="7" key="1">
    <citation type="journal article" date="2023" name="Access Microbiol">
        <title>De-novo genome assembly for Akanthomyces muscarius, a biocontrol agent of insect agricultural pests.</title>
        <authorList>
            <person name="Erdos Z."/>
            <person name="Studholme D.J."/>
            <person name="Raymond B."/>
            <person name="Sharma M."/>
        </authorList>
    </citation>
    <scope>NUCLEOTIDE SEQUENCE</scope>
    <source>
        <strain evidence="7">Ve6</strain>
    </source>
</reference>
<comment type="similarity">
    <text evidence="6">Belongs to the cytochrome P450 family.</text>
</comment>
<keyword evidence="8" id="KW-1185">Reference proteome</keyword>
<evidence type="ECO:0000256" key="5">
    <source>
        <dbReference type="PIRSR" id="PIRSR602401-1"/>
    </source>
</evidence>
<feature type="binding site" description="axial binding residue" evidence="5">
    <location>
        <position position="306"/>
    </location>
    <ligand>
        <name>heme</name>
        <dbReference type="ChEBI" id="CHEBI:30413"/>
    </ligand>
    <ligandPart>
        <name>Fe</name>
        <dbReference type="ChEBI" id="CHEBI:18248"/>
    </ligandPart>
</feature>
<accession>A0A9W8QM08</accession>
<dbReference type="GO" id="GO:0016705">
    <property type="term" value="F:oxidoreductase activity, acting on paired donors, with incorporation or reduction of molecular oxygen"/>
    <property type="evidence" value="ECO:0007669"/>
    <property type="project" value="InterPro"/>
</dbReference>
<evidence type="ECO:0000256" key="1">
    <source>
        <dbReference type="ARBA" id="ARBA00001971"/>
    </source>
</evidence>
<dbReference type="GO" id="GO:0020037">
    <property type="term" value="F:heme binding"/>
    <property type="evidence" value="ECO:0007669"/>
    <property type="project" value="InterPro"/>
</dbReference>
<name>A0A9W8QM08_AKAMU</name>
<evidence type="ECO:0000313" key="7">
    <source>
        <dbReference type="EMBL" id="KAJ4164403.1"/>
    </source>
</evidence>
<evidence type="ECO:0000313" key="8">
    <source>
        <dbReference type="Proteomes" id="UP001144673"/>
    </source>
</evidence>
<dbReference type="PROSITE" id="PS00086">
    <property type="entry name" value="CYTOCHROME_P450"/>
    <property type="match status" value="1"/>
</dbReference>
<dbReference type="InterPro" id="IPR017972">
    <property type="entry name" value="Cyt_P450_CS"/>
</dbReference>
<dbReference type="Proteomes" id="UP001144673">
    <property type="component" value="Chromosome 1"/>
</dbReference>
<evidence type="ECO:0000256" key="6">
    <source>
        <dbReference type="RuleBase" id="RU000461"/>
    </source>
</evidence>
<evidence type="ECO:0000256" key="3">
    <source>
        <dbReference type="ARBA" id="ARBA00022723"/>
    </source>
</evidence>
<dbReference type="PRINTS" id="PR00463">
    <property type="entry name" value="EP450I"/>
</dbReference>
<dbReference type="Gene3D" id="1.10.630.10">
    <property type="entry name" value="Cytochrome P450"/>
    <property type="match status" value="1"/>
</dbReference>
<dbReference type="InterPro" id="IPR001128">
    <property type="entry name" value="Cyt_P450"/>
</dbReference>
<protein>
    <recommendedName>
        <fullName evidence="9">Benzoate 4-monooxygenase cytochrome P450</fullName>
    </recommendedName>
</protein>
<dbReference type="EMBL" id="JAJHUN010000001">
    <property type="protein sequence ID" value="KAJ4164403.1"/>
    <property type="molecule type" value="Genomic_DNA"/>
</dbReference>
<proteinExistence type="inferred from homology"/>
<dbReference type="KEGG" id="amus:LMH87_006079"/>
<evidence type="ECO:0000256" key="4">
    <source>
        <dbReference type="ARBA" id="ARBA00023004"/>
    </source>
</evidence>
<gene>
    <name evidence="7" type="ORF">LMH87_006079</name>
</gene>
<keyword evidence="6" id="KW-0560">Oxidoreductase</keyword>
<keyword evidence="3 5" id="KW-0479">Metal-binding</keyword>
<evidence type="ECO:0008006" key="9">
    <source>
        <dbReference type="Google" id="ProtNLM"/>
    </source>
</evidence>
<dbReference type="PRINTS" id="PR00385">
    <property type="entry name" value="P450"/>
</dbReference>
<dbReference type="AlphaFoldDB" id="A0A9W8QM08"/>
<sequence>MVAASYAPGNIELWAPRVAESIIVLVSKLDAVCTAPPPTSSRDIIPKEELTFDASLWSMLYAFECAIKIGVSKDMGFLAQGSDMVDVQLANHRYTGMGYGEFLMVEKNHLHSIAMITMERIERGNAGEDLEDLMQPMIRNRKGGDAKISDLDRITEVHQLVNGGGDGPGISLINTLYYLLKHPDTMAKLRAELDSSLTTEDTMAPWSKVKRMTYLRACINESMRLSPPVATDLLRTTPSDRCYVIAGEVVPPNTNVSISAYTAHRDPSIFTDPEAFRPERWLTASESLLKEMLAVYIPFSTGARACIGRNVALLMQLVFIGTVVHRYDFALPGSSWTLQWEEYFNIWPNELPLKIWRRQDENSH</sequence>
<dbReference type="GeneID" id="80893238"/>
<dbReference type="SUPFAM" id="SSF48264">
    <property type="entry name" value="Cytochrome P450"/>
    <property type="match status" value="1"/>
</dbReference>
<dbReference type="InterPro" id="IPR036396">
    <property type="entry name" value="Cyt_P450_sf"/>
</dbReference>
<dbReference type="GO" id="GO:0004497">
    <property type="term" value="F:monooxygenase activity"/>
    <property type="evidence" value="ECO:0007669"/>
    <property type="project" value="UniProtKB-KW"/>
</dbReference>
<evidence type="ECO:0000256" key="2">
    <source>
        <dbReference type="ARBA" id="ARBA00022617"/>
    </source>
</evidence>
<dbReference type="RefSeq" id="XP_056059318.1">
    <property type="nucleotide sequence ID" value="XM_056203909.1"/>
</dbReference>
<keyword evidence="4 5" id="KW-0408">Iron</keyword>
<dbReference type="GO" id="GO:0005506">
    <property type="term" value="F:iron ion binding"/>
    <property type="evidence" value="ECO:0007669"/>
    <property type="project" value="InterPro"/>
</dbReference>
<organism evidence="7 8">
    <name type="scientific">Akanthomyces muscarius</name>
    <name type="common">Entomopathogenic fungus</name>
    <name type="synonym">Lecanicillium muscarium</name>
    <dbReference type="NCBI Taxonomy" id="2231603"/>
    <lineage>
        <taxon>Eukaryota</taxon>
        <taxon>Fungi</taxon>
        <taxon>Dikarya</taxon>
        <taxon>Ascomycota</taxon>
        <taxon>Pezizomycotina</taxon>
        <taxon>Sordariomycetes</taxon>
        <taxon>Hypocreomycetidae</taxon>
        <taxon>Hypocreales</taxon>
        <taxon>Cordycipitaceae</taxon>
        <taxon>Akanthomyces</taxon>
    </lineage>
</organism>
<keyword evidence="2 5" id="KW-0349">Heme</keyword>
<dbReference type="Pfam" id="PF00067">
    <property type="entry name" value="p450"/>
    <property type="match status" value="1"/>
</dbReference>